<evidence type="ECO:0000256" key="1">
    <source>
        <dbReference type="ARBA" id="ARBA00004167"/>
    </source>
</evidence>
<feature type="domain" description="Tyrosine-protein phosphatase" evidence="14">
    <location>
        <begin position="1217"/>
        <end position="1480"/>
    </location>
</feature>
<dbReference type="SUPFAM" id="SSF49265">
    <property type="entry name" value="Fibronectin type III"/>
    <property type="match status" value="2"/>
</dbReference>
<evidence type="ECO:0000259" key="15">
    <source>
        <dbReference type="PROSITE" id="PS50056"/>
    </source>
</evidence>
<dbReference type="InterPro" id="IPR003599">
    <property type="entry name" value="Ig_sub"/>
</dbReference>
<dbReference type="Pfam" id="PF07686">
    <property type="entry name" value="V-set"/>
    <property type="match status" value="1"/>
</dbReference>
<dbReference type="EMBL" id="LR899010">
    <property type="protein sequence ID" value="CAD7082782.1"/>
    <property type="molecule type" value="Genomic_DNA"/>
</dbReference>
<dbReference type="OrthoDB" id="6058203at2759"/>
<name>A0A7R8ULJ5_HERIL</name>
<dbReference type="InterPro" id="IPR016130">
    <property type="entry name" value="Tyr_Pase_AS"/>
</dbReference>
<protein>
    <recommendedName>
        <fullName evidence="2">protein-tyrosine-phosphatase</fullName>
        <ecNumber evidence="2">3.1.3.48</ecNumber>
    </recommendedName>
</protein>
<dbReference type="PRINTS" id="PR00700">
    <property type="entry name" value="PRTYPHPHTASE"/>
</dbReference>
<dbReference type="Pfam" id="PF00102">
    <property type="entry name" value="Y_phosphatase"/>
    <property type="match status" value="2"/>
</dbReference>
<keyword evidence="5" id="KW-0378">Hydrolase</keyword>
<feature type="domain" description="Ig-like" evidence="16">
    <location>
        <begin position="3"/>
        <end position="134"/>
    </location>
</feature>
<dbReference type="SMART" id="SM00194">
    <property type="entry name" value="PTPc"/>
    <property type="match status" value="2"/>
</dbReference>
<dbReference type="InterPro" id="IPR007110">
    <property type="entry name" value="Ig-like_dom"/>
</dbReference>
<dbReference type="GO" id="GO:0048666">
    <property type="term" value="P:neuron development"/>
    <property type="evidence" value="ECO:0007669"/>
    <property type="project" value="UniProtKB-ARBA"/>
</dbReference>
<dbReference type="FunFam" id="2.60.40.10:FF:001818">
    <property type="entry name" value="Tyrosine-protein phosphatase 69D"/>
    <property type="match status" value="1"/>
</dbReference>
<dbReference type="CDD" id="cd00047">
    <property type="entry name" value="PTPc"/>
    <property type="match status" value="2"/>
</dbReference>
<keyword evidence="19" id="KW-1185">Reference proteome</keyword>
<dbReference type="PROSITE" id="PS50853">
    <property type="entry name" value="FN3"/>
    <property type="match status" value="3"/>
</dbReference>
<feature type="domain" description="Fibronectin type-III" evidence="17">
    <location>
        <begin position="451"/>
        <end position="562"/>
    </location>
</feature>
<evidence type="ECO:0000256" key="8">
    <source>
        <dbReference type="ARBA" id="ARBA00023136"/>
    </source>
</evidence>
<feature type="domain" description="Tyrosine-protein phosphatase" evidence="14">
    <location>
        <begin position="920"/>
        <end position="1184"/>
    </location>
</feature>
<feature type="region of interest" description="Disordered" evidence="12">
    <location>
        <begin position="727"/>
        <end position="756"/>
    </location>
</feature>
<evidence type="ECO:0000256" key="11">
    <source>
        <dbReference type="ARBA" id="ARBA00051722"/>
    </source>
</evidence>
<evidence type="ECO:0000256" key="12">
    <source>
        <dbReference type="SAM" id="MobiDB-lite"/>
    </source>
</evidence>
<dbReference type="SUPFAM" id="SSF52799">
    <property type="entry name" value="(Phosphotyrosine protein) phosphatases II"/>
    <property type="match status" value="2"/>
</dbReference>
<comment type="catalytic activity">
    <reaction evidence="11">
        <text>O-phospho-L-tyrosyl-[protein] + H2O = L-tyrosyl-[protein] + phosphate</text>
        <dbReference type="Rhea" id="RHEA:10684"/>
        <dbReference type="Rhea" id="RHEA-COMP:10136"/>
        <dbReference type="Rhea" id="RHEA-COMP:20101"/>
        <dbReference type="ChEBI" id="CHEBI:15377"/>
        <dbReference type="ChEBI" id="CHEBI:43474"/>
        <dbReference type="ChEBI" id="CHEBI:46858"/>
        <dbReference type="ChEBI" id="CHEBI:61978"/>
        <dbReference type="EC" id="3.1.3.48"/>
    </reaction>
</comment>
<keyword evidence="8" id="KW-0472">Membrane</keyword>
<dbReference type="InterPro" id="IPR003595">
    <property type="entry name" value="Tyr_Pase_cat"/>
</dbReference>
<dbReference type="FunFam" id="3.90.190.10:FF:000096">
    <property type="entry name" value="Tyrosine-protein phosphatase 69D"/>
    <property type="match status" value="1"/>
</dbReference>
<keyword evidence="10" id="KW-0393">Immunoglobulin domain</keyword>
<dbReference type="InterPro" id="IPR003961">
    <property type="entry name" value="FN3_dom"/>
</dbReference>
<evidence type="ECO:0000256" key="3">
    <source>
        <dbReference type="ARBA" id="ARBA00022692"/>
    </source>
</evidence>
<reference evidence="18 19" key="1">
    <citation type="submission" date="2020-11" db="EMBL/GenBank/DDBJ databases">
        <authorList>
            <person name="Wallbank WR R."/>
            <person name="Pardo Diaz C."/>
            <person name="Kozak K."/>
            <person name="Martin S."/>
            <person name="Jiggins C."/>
            <person name="Moest M."/>
            <person name="Warren A I."/>
            <person name="Generalovic N T."/>
            <person name="Byers J.R.P. K."/>
            <person name="Montejo-Kovacevich G."/>
            <person name="Yen C E."/>
        </authorList>
    </citation>
    <scope>NUCLEOTIDE SEQUENCE [LARGE SCALE GENOMIC DNA]</scope>
</reference>
<dbReference type="InterPro" id="IPR003598">
    <property type="entry name" value="Ig_sub2"/>
</dbReference>
<dbReference type="PROSITE" id="PS50056">
    <property type="entry name" value="TYR_PHOSPHATASE_2"/>
    <property type="match status" value="2"/>
</dbReference>
<evidence type="ECO:0000256" key="7">
    <source>
        <dbReference type="ARBA" id="ARBA00022989"/>
    </source>
</evidence>
<dbReference type="SMART" id="SM00404">
    <property type="entry name" value="PTPc_motif"/>
    <property type="match status" value="2"/>
</dbReference>
<feature type="compositionally biased region" description="Polar residues" evidence="12">
    <location>
        <begin position="738"/>
        <end position="756"/>
    </location>
</feature>
<dbReference type="CDD" id="cd00063">
    <property type="entry name" value="FN3"/>
    <property type="match status" value="3"/>
</dbReference>
<evidence type="ECO:0000256" key="13">
    <source>
        <dbReference type="SAM" id="SignalP"/>
    </source>
</evidence>
<dbReference type="SMART" id="SM00409">
    <property type="entry name" value="IG"/>
    <property type="match status" value="2"/>
</dbReference>
<evidence type="ECO:0000256" key="9">
    <source>
        <dbReference type="ARBA" id="ARBA00023157"/>
    </source>
</evidence>
<evidence type="ECO:0000313" key="18">
    <source>
        <dbReference type="EMBL" id="CAD7082782.1"/>
    </source>
</evidence>
<dbReference type="InterPro" id="IPR013151">
    <property type="entry name" value="Immunoglobulin_dom"/>
</dbReference>
<evidence type="ECO:0000256" key="6">
    <source>
        <dbReference type="ARBA" id="ARBA00022912"/>
    </source>
</evidence>
<evidence type="ECO:0000313" key="19">
    <source>
        <dbReference type="Proteomes" id="UP000594454"/>
    </source>
</evidence>
<dbReference type="InParanoid" id="A0A7R8ULJ5"/>
<dbReference type="PROSITE" id="PS00383">
    <property type="entry name" value="TYR_PHOSPHATASE_1"/>
    <property type="match status" value="2"/>
</dbReference>
<evidence type="ECO:0000256" key="4">
    <source>
        <dbReference type="ARBA" id="ARBA00022729"/>
    </source>
</evidence>
<gene>
    <name evidence="18" type="ORF">HERILL_LOCUS5792</name>
</gene>
<dbReference type="InterPro" id="IPR013783">
    <property type="entry name" value="Ig-like_fold"/>
</dbReference>
<dbReference type="InterPro" id="IPR036179">
    <property type="entry name" value="Ig-like_dom_sf"/>
</dbReference>
<dbReference type="PANTHER" id="PTHR19134">
    <property type="entry name" value="RECEPTOR-TYPE TYROSINE-PROTEIN PHOSPHATASE"/>
    <property type="match status" value="1"/>
</dbReference>
<dbReference type="Proteomes" id="UP000594454">
    <property type="component" value="Chromosome 2"/>
</dbReference>
<dbReference type="PROSITE" id="PS50835">
    <property type="entry name" value="IG_LIKE"/>
    <property type="match status" value="2"/>
</dbReference>
<dbReference type="InterPro" id="IPR013106">
    <property type="entry name" value="Ig_V-set"/>
</dbReference>
<keyword evidence="7" id="KW-1133">Transmembrane helix</keyword>
<dbReference type="GO" id="GO:0016020">
    <property type="term" value="C:membrane"/>
    <property type="evidence" value="ECO:0007669"/>
    <property type="project" value="UniProtKB-SubCell"/>
</dbReference>
<dbReference type="Pfam" id="PF00041">
    <property type="entry name" value="fn3"/>
    <property type="match status" value="3"/>
</dbReference>
<feature type="signal peptide" evidence="13">
    <location>
        <begin position="1"/>
        <end position="35"/>
    </location>
</feature>
<feature type="domain" description="Fibronectin type-III" evidence="17">
    <location>
        <begin position="248"/>
        <end position="344"/>
    </location>
</feature>
<dbReference type="Pfam" id="PF00047">
    <property type="entry name" value="ig"/>
    <property type="match status" value="1"/>
</dbReference>
<evidence type="ECO:0000259" key="17">
    <source>
        <dbReference type="PROSITE" id="PS50853"/>
    </source>
</evidence>
<comment type="subcellular location">
    <subcellularLocation>
        <location evidence="1">Membrane</location>
        <topology evidence="1">Single-pass membrane protein</topology>
    </subcellularLocation>
</comment>
<dbReference type="InterPro" id="IPR000242">
    <property type="entry name" value="PTP_cat"/>
</dbReference>
<feature type="domain" description="Ig-like" evidence="16">
    <location>
        <begin position="139"/>
        <end position="237"/>
    </location>
</feature>
<feature type="domain" description="Tyrosine specific protein phosphatases" evidence="15">
    <location>
        <begin position="1392"/>
        <end position="1471"/>
    </location>
</feature>
<dbReference type="OMA" id="FQVRACS"/>
<keyword evidence="3" id="KW-0812">Transmembrane</keyword>
<proteinExistence type="predicted"/>
<dbReference type="InterPro" id="IPR036116">
    <property type="entry name" value="FN3_sf"/>
</dbReference>
<evidence type="ECO:0000259" key="14">
    <source>
        <dbReference type="PROSITE" id="PS50055"/>
    </source>
</evidence>
<dbReference type="FunFam" id="3.90.190.10:FF:000092">
    <property type="entry name" value="Tyrosine-protein phosphatase 69D"/>
    <property type="match status" value="1"/>
</dbReference>
<dbReference type="Gene3D" id="2.60.40.10">
    <property type="entry name" value="Immunoglobulins"/>
    <property type="match status" value="5"/>
</dbReference>
<dbReference type="FunCoup" id="A0A7R8ULJ5">
    <property type="interactions" value="69"/>
</dbReference>
<dbReference type="EC" id="3.1.3.48" evidence="2"/>
<dbReference type="SMART" id="SM00408">
    <property type="entry name" value="IGc2"/>
    <property type="match status" value="2"/>
</dbReference>
<feature type="domain" description="Fibronectin type-III" evidence="17">
    <location>
        <begin position="346"/>
        <end position="447"/>
    </location>
</feature>
<dbReference type="InterPro" id="IPR050348">
    <property type="entry name" value="Protein-Tyr_Phosphatase"/>
</dbReference>
<dbReference type="InterPro" id="IPR000387">
    <property type="entry name" value="Tyr_Pase_dom"/>
</dbReference>
<evidence type="ECO:0000256" key="10">
    <source>
        <dbReference type="ARBA" id="ARBA00023319"/>
    </source>
</evidence>
<sequence>MAPATRHQARAEGRCFLFCATLILWSLRCGIHVAAEERTVEVGGNATLQCPISNSGVWWTFNGRNVTSEDLRYKPSSITLNQHDRNVVLEQAEIIKLNNTLTIINVDIKDEGNFTCRSSSADASADDSTAGETTIFLQPTIRAKIVGEQAAKVKKKIDESVELFCLVEVYPTEPYRTLIKWRKDDDNTLLDLKNETTIKVLNATHINATFEVKKIKKKDNGTYVCSVSSAETGDELTNMKVDLLVLDIPQISIDFVKAVGSSKIFLNWTVNDGNSPVSKYFVTYLQGNNSGFTYYNHPIDGKKTSYVLEGFTANMTYRLKMSAKNAIGDSAAMEYPHPVKTLEKDPVFIPQIEVTGSSSSTMTIGWPPPPPELLEYIDYYEPTVWDASDNSSIIEKAYHPQNSRNLPYMFDNLKSRTMYSFKVRACSEMTKLCGPWSQTVNGTTIEGKASEPLNVRTVCTHYNITRRNSVKVDWDPPATPNGKIISYQVILKGLATYRSNGSMLNETYGPKIRNIDEKSHFATFEEVPPNTNYTVDISAVNGRKRPGNSSTGTCTMPVTVPDHIGRVSWVKIKVSEEQVLIRLHMDRTSERNGPICCYRIYLVRITDANKHLPIPEHLDISTYSKVHSPNNTRGGAYIAEMFSGEHFRSEILLGDGGNVISEEDRALNDELCRKCLEGVPFRRQARKVLRTTPFTTTETPAEDSVIPERSQREQLVKAGNLTQAASKILGNKRRRRNQQSGASNPNHLFESTTWSPTVDPKPDLDVFDGPIDISSDYTGFIEIAVRNDLNEGGDRVLFLYSDYFETILPGAEAQNLDDVDDVSYILNIVVQVLCALIVLVLLLLAALCFMHRYYSKQAVQGEEVISLRDSLSRALCGGRTSNHRHLIGSALAKPADISPISKHDLAQAYINRHKDTDYGFLREYEMLPNRFNDRTTKNSDFKENSHKNRYPDIKAYDQTRVKLSASNGMQGSDYINANFVIGYKERKKFICAQGPMDSTINDFWRMIWEQHLEIIVMLTNLEEYNKAKCAKYWPEKVNDSKQFGDITVVFASEQRYSDYLVRNLDVYKKNGSNNEDDEERRQITQYHYLVWKDFMAPEHPHGIIKFIRQINAVYSVQRGPILVHCSAGVGRTGTLVALDSLTQQLEEEGQVSIFNTVCDLRHQRNFLVQSLKQYIFLYRALLDIAQFGNTELPARGLNSIVESLKLKPNDSKEKCKLELEFERIKSIQDETNKSCSVGSGEENSNKNRSELVIPYDRNRVILTPIPTREHSTYINASFIEGYDNSESFIITQDPMENTIGDFWRMISEQGITTLVMISEIGDGPRKCPRYWADDEVQYDHILVKYMHSESCPYYTRREFNVTNCKIDDTIKVTQFQYNGWPTVDGEVPEVSRGIIELVDQAQRHHNTEMHFSTLSPIAVHCSLGTDRSSIFVSMCILVQQLRTEKKVDICTTARKLRSQRSMLLDTYAQYEFLHRAIVNYADLHKLSLESPSD</sequence>
<keyword evidence="6" id="KW-0904">Protein phosphatase</keyword>
<keyword evidence="9" id="KW-1015">Disulfide bond</keyword>
<dbReference type="InterPro" id="IPR029021">
    <property type="entry name" value="Prot-tyrosine_phosphatase-like"/>
</dbReference>
<feature type="domain" description="Tyrosine specific protein phosphatases" evidence="15">
    <location>
        <begin position="1104"/>
        <end position="1175"/>
    </location>
</feature>
<dbReference type="Gene3D" id="3.90.190.10">
    <property type="entry name" value="Protein tyrosine phosphatase superfamily"/>
    <property type="match status" value="2"/>
</dbReference>
<accession>A0A7R8ULJ5</accession>
<feature type="chain" id="PRO_5031254227" description="protein-tyrosine-phosphatase" evidence="13">
    <location>
        <begin position="36"/>
        <end position="1493"/>
    </location>
</feature>
<dbReference type="PANTHER" id="PTHR19134:SF495">
    <property type="entry name" value="TYROSINE-PROTEIN PHOSPHATASE 69D"/>
    <property type="match status" value="1"/>
</dbReference>
<evidence type="ECO:0000256" key="5">
    <source>
        <dbReference type="ARBA" id="ARBA00022801"/>
    </source>
</evidence>
<dbReference type="SUPFAM" id="SSF48726">
    <property type="entry name" value="Immunoglobulin"/>
    <property type="match status" value="2"/>
</dbReference>
<keyword evidence="4 13" id="KW-0732">Signal</keyword>
<organism evidence="18 19">
    <name type="scientific">Hermetia illucens</name>
    <name type="common">Black soldier fly</name>
    <dbReference type="NCBI Taxonomy" id="343691"/>
    <lineage>
        <taxon>Eukaryota</taxon>
        <taxon>Metazoa</taxon>
        <taxon>Ecdysozoa</taxon>
        <taxon>Arthropoda</taxon>
        <taxon>Hexapoda</taxon>
        <taxon>Insecta</taxon>
        <taxon>Pterygota</taxon>
        <taxon>Neoptera</taxon>
        <taxon>Endopterygota</taxon>
        <taxon>Diptera</taxon>
        <taxon>Brachycera</taxon>
        <taxon>Stratiomyomorpha</taxon>
        <taxon>Stratiomyidae</taxon>
        <taxon>Hermetiinae</taxon>
        <taxon>Hermetia</taxon>
    </lineage>
</organism>
<dbReference type="PROSITE" id="PS50055">
    <property type="entry name" value="TYR_PHOSPHATASE_PTP"/>
    <property type="match status" value="2"/>
</dbReference>
<evidence type="ECO:0000259" key="16">
    <source>
        <dbReference type="PROSITE" id="PS50835"/>
    </source>
</evidence>
<dbReference type="GO" id="GO:0005001">
    <property type="term" value="F:transmembrane receptor protein tyrosine phosphatase activity"/>
    <property type="evidence" value="ECO:0007669"/>
    <property type="project" value="UniProtKB-ARBA"/>
</dbReference>
<dbReference type="SMART" id="SM00060">
    <property type="entry name" value="FN3"/>
    <property type="match status" value="3"/>
</dbReference>
<dbReference type="GO" id="GO:0009653">
    <property type="term" value="P:anatomical structure morphogenesis"/>
    <property type="evidence" value="ECO:0007669"/>
    <property type="project" value="UniProtKB-ARBA"/>
</dbReference>
<evidence type="ECO:0000256" key="2">
    <source>
        <dbReference type="ARBA" id="ARBA00013064"/>
    </source>
</evidence>